<evidence type="ECO:0000313" key="2">
    <source>
        <dbReference type="EMBL" id="AKF06575.1"/>
    </source>
</evidence>
<keyword evidence="1" id="KW-1133">Transmembrane helix</keyword>
<reference evidence="2 3" key="1">
    <citation type="submission" date="2015-03" db="EMBL/GenBank/DDBJ databases">
        <title>Genome assembly of Sandaracinus amylolyticus DSM 53668.</title>
        <authorList>
            <person name="Sharma G."/>
            <person name="Subramanian S."/>
        </authorList>
    </citation>
    <scope>NUCLEOTIDE SEQUENCE [LARGE SCALE GENOMIC DNA]</scope>
    <source>
        <strain evidence="2 3">DSM 53668</strain>
    </source>
</reference>
<gene>
    <name evidence="2" type="ORF">DB32_003724</name>
</gene>
<organism evidence="2 3">
    <name type="scientific">Sandaracinus amylolyticus</name>
    <dbReference type="NCBI Taxonomy" id="927083"/>
    <lineage>
        <taxon>Bacteria</taxon>
        <taxon>Pseudomonadati</taxon>
        <taxon>Myxococcota</taxon>
        <taxon>Polyangia</taxon>
        <taxon>Polyangiales</taxon>
        <taxon>Sandaracinaceae</taxon>
        <taxon>Sandaracinus</taxon>
    </lineage>
</organism>
<dbReference type="Proteomes" id="UP000034883">
    <property type="component" value="Chromosome"/>
</dbReference>
<evidence type="ECO:0000256" key="1">
    <source>
        <dbReference type="SAM" id="Phobius"/>
    </source>
</evidence>
<name>A0A0F6W3J2_9BACT</name>
<dbReference type="EMBL" id="CP011125">
    <property type="protein sequence ID" value="AKF06575.1"/>
    <property type="molecule type" value="Genomic_DNA"/>
</dbReference>
<keyword evidence="1" id="KW-0812">Transmembrane</keyword>
<feature type="transmembrane region" description="Helical" evidence="1">
    <location>
        <begin position="45"/>
        <end position="65"/>
    </location>
</feature>
<sequence length="66" mass="7013">MGVYTLYRENPAVFLALGAVNGSVMFGLALFTLWRGGWRARLWSAASICFLIATAVFAAGVLSAAD</sequence>
<proteinExistence type="predicted"/>
<evidence type="ECO:0000313" key="3">
    <source>
        <dbReference type="Proteomes" id="UP000034883"/>
    </source>
</evidence>
<protein>
    <submittedName>
        <fullName evidence="2">Uncharacterized protein</fullName>
    </submittedName>
</protein>
<dbReference type="AlphaFoldDB" id="A0A0F6W3J2"/>
<keyword evidence="3" id="KW-1185">Reference proteome</keyword>
<accession>A0A0F6W3J2</accession>
<keyword evidence="1" id="KW-0472">Membrane</keyword>
<dbReference type="KEGG" id="samy:DB32_003724"/>
<feature type="transmembrane region" description="Helical" evidence="1">
    <location>
        <begin position="12"/>
        <end position="33"/>
    </location>
</feature>